<reference evidence="1" key="1">
    <citation type="submission" date="2019-08" db="EMBL/GenBank/DDBJ databases">
        <authorList>
            <person name="Kucharzyk K."/>
            <person name="Murdoch R.W."/>
            <person name="Higgins S."/>
            <person name="Loffler F."/>
        </authorList>
    </citation>
    <scope>NUCLEOTIDE SEQUENCE</scope>
</reference>
<comment type="caution">
    <text evidence="1">The sequence shown here is derived from an EMBL/GenBank/DDBJ whole genome shotgun (WGS) entry which is preliminary data.</text>
</comment>
<evidence type="ECO:0008006" key="2">
    <source>
        <dbReference type="Google" id="ProtNLM"/>
    </source>
</evidence>
<protein>
    <recommendedName>
        <fullName evidence="2">RNA 2',3'-cyclic phosphodiesterase</fullName>
    </recommendedName>
</protein>
<proteinExistence type="predicted"/>
<dbReference type="EMBL" id="VSSQ01087814">
    <property type="protein sequence ID" value="MPN34659.1"/>
    <property type="molecule type" value="Genomic_DNA"/>
</dbReference>
<organism evidence="1">
    <name type="scientific">bioreactor metagenome</name>
    <dbReference type="NCBI Taxonomy" id="1076179"/>
    <lineage>
        <taxon>unclassified sequences</taxon>
        <taxon>metagenomes</taxon>
        <taxon>ecological metagenomes</taxon>
    </lineage>
</organism>
<dbReference type="SUPFAM" id="SSF55144">
    <property type="entry name" value="LigT-like"/>
    <property type="match status" value="1"/>
</dbReference>
<dbReference type="AlphaFoldDB" id="A0A645H979"/>
<dbReference type="Gene3D" id="3.90.1140.10">
    <property type="entry name" value="Cyclic phosphodiesterase"/>
    <property type="match status" value="1"/>
</dbReference>
<name>A0A645H979_9ZZZZ</name>
<evidence type="ECO:0000313" key="1">
    <source>
        <dbReference type="EMBL" id="MPN34659.1"/>
    </source>
</evidence>
<accession>A0A645H979</accession>
<sequence>MRGIHWSFFARGRPKPFEDVLKVLRDEVTRHGLTPDAGHRPHVTICYKAPEPLETRTIAPIHWHISELMLAERSGTGNGWSYRPLQRWMLPSPPDDDGLLI</sequence>
<dbReference type="InterPro" id="IPR009097">
    <property type="entry name" value="Cyclic_Pdiesterase"/>
</dbReference>
<gene>
    <name evidence="1" type="ORF">SDC9_182153</name>
</gene>